<dbReference type="Pfam" id="PF13186">
    <property type="entry name" value="SPASM"/>
    <property type="match status" value="1"/>
</dbReference>
<dbReference type="RefSeq" id="WP_094606106.1">
    <property type="nucleotide sequence ID" value="NZ_CP155573.1"/>
</dbReference>
<evidence type="ECO:0000256" key="3">
    <source>
        <dbReference type="ARBA" id="ARBA00022691"/>
    </source>
</evidence>
<dbReference type="SFLD" id="SFLDS00029">
    <property type="entry name" value="Radical_SAM"/>
    <property type="match status" value="1"/>
</dbReference>
<evidence type="ECO:0000256" key="2">
    <source>
        <dbReference type="ARBA" id="ARBA00022485"/>
    </source>
</evidence>
<evidence type="ECO:0000256" key="1">
    <source>
        <dbReference type="ARBA" id="ARBA00001966"/>
    </source>
</evidence>
<dbReference type="CDD" id="cd01335">
    <property type="entry name" value="Radical_SAM"/>
    <property type="match status" value="1"/>
</dbReference>
<dbReference type="SUPFAM" id="SSF102114">
    <property type="entry name" value="Radical SAM enzymes"/>
    <property type="match status" value="1"/>
</dbReference>
<name>A0ABZ3IG73_9FIRM</name>
<keyword evidence="2" id="KW-0004">4Fe-4S</keyword>
<dbReference type="Gene3D" id="3.20.20.70">
    <property type="entry name" value="Aldolase class I"/>
    <property type="match status" value="1"/>
</dbReference>
<evidence type="ECO:0000256" key="6">
    <source>
        <dbReference type="ARBA" id="ARBA00023014"/>
    </source>
</evidence>
<keyword evidence="6" id="KW-0411">Iron-sulfur</keyword>
<keyword evidence="9" id="KW-1185">Reference proteome</keyword>
<evidence type="ECO:0000256" key="5">
    <source>
        <dbReference type="ARBA" id="ARBA00023004"/>
    </source>
</evidence>
<dbReference type="PROSITE" id="PS51918">
    <property type="entry name" value="RADICAL_SAM"/>
    <property type="match status" value="1"/>
</dbReference>
<dbReference type="PANTHER" id="PTHR11228">
    <property type="entry name" value="RADICAL SAM DOMAIN PROTEIN"/>
    <property type="match status" value="1"/>
</dbReference>
<dbReference type="InterPro" id="IPR034391">
    <property type="entry name" value="AdoMet-like_SPASM_containing"/>
</dbReference>
<protein>
    <submittedName>
        <fullName evidence="8">GTP 3',8-cyclase</fullName>
    </submittedName>
</protein>
<keyword evidence="4" id="KW-0479">Metal-binding</keyword>
<proteinExistence type="predicted"/>
<reference evidence="8" key="1">
    <citation type="submission" date="2024-05" db="EMBL/GenBank/DDBJ databases">
        <title>Isolation and characterization of Sporomusa carbonis sp. nov., a carboxydotrophic hydrogenogen in the genus of Sporomusa isolated from a charcoal burning pile.</title>
        <authorList>
            <person name="Boeer T."/>
            <person name="Rosenbaum F."/>
            <person name="Eysell L."/>
            <person name="Mueller V."/>
            <person name="Daniel R."/>
            <person name="Poehlein A."/>
        </authorList>
    </citation>
    <scope>NUCLEOTIDE SEQUENCE [LARGE SCALE GENOMIC DNA]</scope>
    <source>
        <strain evidence="8">DSM 10669</strain>
    </source>
</reference>
<organism evidence="8 9">
    <name type="scientific">Sporomusa silvacetica DSM 10669</name>
    <dbReference type="NCBI Taxonomy" id="1123289"/>
    <lineage>
        <taxon>Bacteria</taxon>
        <taxon>Bacillati</taxon>
        <taxon>Bacillota</taxon>
        <taxon>Negativicutes</taxon>
        <taxon>Selenomonadales</taxon>
        <taxon>Sporomusaceae</taxon>
        <taxon>Sporomusa</taxon>
    </lineage>
</organism>
<dbReference type="SFLD" id="SFLDG01387">
    <property type="entry name" value="BtrN-like_SPASM_domain_contain"/>
    <property type="match status" value="1"/>
</dbReference>
<dbReference type="InterPro" id="IPR013785">
    <property type="entry name" value="Aldolase_TIM"/>
</dbReference>
<evidence type="ECO:0000313" key="9">
    <source>
        <dbReference type="Proteomes" id="UP000216752"/>
    </source>
</evidence>
<dbReference type="EMBL" id="CP155573">
    <property type="protein sequence ID" value="XFO64672.1"/>
    <property type="molecule type" value="Genomic_DNA"/>
</dbReference>
<keyword evidence="5" id="KW-0408">Iron</keyword>
<dbReference type="Proteomes" id="UP000216752">
    <property type="component" value="Chromosome"/>
</dbReference>
<dbReference type="SFLD" id="SFLDG01067">
    <property type="entry name" value="SPASM/twitch_domain_containing"/>
    <property type="match status" value="1"/>
</dbReference>
<dbReference type="Pfam" id="PF04055">
    <property type="entry name" value="Radical_SAM"/>
    <property type="match status" value="1"/>
</dbReference>
<dbReference type="InterPro" id="IPR007197">
    <property type="entry name" value="rSAM"/>
</dbReference>
<dbReference type="PANTHER" id="PTHR11228:SF7">
    <property type="entry name" value="PQQA PEPTIDE CYCLASE"/>
    <property type="match status" value="1"/>
</dbReference>
<comment type="cofactor">
    <cofactor evidence="1">
        <name>[4Fe-4S] cluster</name>
        <dbReference type="ChEBI" id="CHEBI:49883"/>
    </cofactor>
</comment>
<sequence>MASEIKPLYGLERVKLANAVPLPAPFTLFVFPTTYCNFKCQYCGHSLGYEQMKEKYNFEPENMSRQTYSRIIEQSKEFSTKYKMLSLTGHGEPLLNKELPFMIELAKKANVTERIEIISNASLLSRERSQALIEAGLDTLRISLQGLSSRKYEQVCGFKLDFDEFIDNIRYFYHNKKQCKVFVKIMDIALEQGEEERFYHLFSDISDRMYIEQCRPVYDGVDYSQSTAQVVVDRYGRIHAKRMVCPLPFYMLGIFPNGDVEPCDTIYKPVVVGNVHQESLYNIWNGAKLRQFQRLQLEKQRENNPKCRVCCAPDDVAQPEDALDDTADTIVKRFKF</sequence>
<evidence type="ECO:0000313" key="8">
    <source>
        <dbReference type="EMBL" id="XFO64672.1"/>
    </source>
</evidence>
<evidence type="ECO:0000259" key="7">
    <source>
        <dbReference type="PROSITE" id="PS51918"/>
    </source>
</evidence>
<dbReference type="InterPro" id="IPR050377">
    <property type="entry name" value="Radical_SAM_PqqE_MftC-like"/>
</dbReference>
<evidence type="ECO:0000256" key="4">
    <source>
        <dbReference type="ARBA" id="ARBA00022723"/>
    </source>
</evidence>
<gene>
    <name evidence="8" type="primary">moaA_1</name>
    <name evidence="8" type="ORF">SPSIL_007750</name>
</gene>
<keyword evidence="3" id="KW-0949">S-adenosyl-L-methionine</keyword>
<dbReference type="InterPro" id="IPR058240">
    <property type="entry name" value="rSAM_sf"/>
</dbReference>
<accession>A0ABZ3IG73</accession>
<dbReference type="InterPro" id="IPR023885">
    <property type="entry name" value="4Fe4S-binding_SPASM_dom"/>
</dbReference>
<feature type="domain" description="Radical SAM core" evidence="7">
    <location>
        <begin position="22"/>
        <end position="248"/>
    </location>
</feature>